<sequence>MTKNSRNSRTESKSGKMSAPDTFTLFSNLPAELQLEIWEAAQDPETYLFYGAIDTRRPFNGSIKEPPNPITLSVNSDSRGVAFKNYSLSFTRHRFDGCPIYFNPEKDTLIFSTVFDLFHFLEKASEEDRKKAHFLAFTPAMTDCAIRLPNIQEVTILVTGLGLLLPEEVVLEQLSQETQRHFDETFSPGKAPPLGYDPENGIPALPKFGILSYRNKKGLRYKKDLNGIRQILKERRMTKRPWKQIEMTPNRISQLEKADQRSRQSWKQLMAIPTALSVNFDSRGVALEQYSRSFGIPNDPYQPPNANDGGLYVAPEKGRYGL</sequence>
<feature type="domain" description="2EXR" evidence="1">
    <location>
        <begin position="23"/>
        <end position="109"/>
    </location>
</feature>
<evidence type="ECO:0000313" key="2">
    <source>
        <dbReference type="EMBL" id="KAF4631415.1"/>
    </source>
</evidence>
<dbReference type="OrthoDB" id="3526070at2759"/>
<dbReference type="InterPro" id="IPR045518">
    <property type="entry name" value="2EXR"/>
</dbReference>
<organism evidence="2 3">
    <name type="scientific">Cudoniella acicularis</name>
    <dbReference type="NCBI Taxonomy" id="354080"/>
    <lineage>
        <taxon>Eukaryota</taxon>
        <taxon>Fungi</taxon>
        <taxon>Dikarya</taxon>
        <taxon>Ascomycota</taxon>
        <taxon>Pezizomycotina</taxon>
        <taxon>Leotiomycetes</taxon>
        <taxon>Helotiales</taxon>
        <taxon>Tricladiaceae</taxon>
        <taxon>Cudoniella</taxon>
    </lineage>
</organism>
<evidence type="ECO:0000259" key="1">
    <source>
        <dbReference type="Pfam" id="PF20150"/>
    </source>
</evidence>
<keyword evidence="3" id="KW-1185">Reference proteome</keyword>
<proteinExistence type="predicted"/>
<dbReference type="PANTHER" id="PTHR35910:SF6">
    <property type="entry name" value="2EXR DOMAIN-CONTAINING PROTEIN"/>
    <property type="match status" value="1"/>
</dbReference>
<evidence type="ECO:0000313" key="3">
    <source>
        <dbReference type="Proteomes" id="UP000566819"/>
    </source>
</evidence>
<accession>A0A8H4RJY9</accession>
<dbReference type="Proteomes" id="UP000566819">
    <property type="component" value="Unassembled WGS sequence"/>
</dbReference>
<dbReference type="EMBL" id="JAAMPI010000446">
    <property type="protein sequence ID" value="KAF4631415.1"/>
    <property type="molecule type" value="Genomic_DNA"/>
</dbReference>
<protein>
    <recommendedName>
        <fullName evidence="1">2EXR domain-containing protein</fullName>
    </recommendedName>
</protein>
<reference evidence="2 3" key="1">
    <citation type="submission" date="2020-03" db="EMBL/GenBank/DDBJ databases">
        <title>Draft Genome Sequence of Cudoniella acicularis.</title>
        <authorList>
            <person name="Buettner E."/>
            <person name="Kellner H."/>
        </authorList>
    </citation>
    <scope>NUCLEOTIDE SEQUENCE [LARGE SCALE GENOMIC DNA]</scope>
    <source>
        <strain evidence="2 3">DSM 108380</strain>
    </source>
</reference>
<dbReference type="Pfam" id="PF20150">
    <property type="entry name" value="2EXR"/>
    <property type="match status" value="1"/>
</dbReference>
<dbReference type="PANTHER" id="PTHR35910">
    <property type="entry name" value="2EXR DOMAIN-CONTAINING PROTEIN"/>
    <property type="match status" value="1"/>
</dbReference>
<name>A0A8H4RJY9_9HELO</name>
<dbReference type="AlphaFoldDB" id="A0A8H4RJY9"/>
<gene>
    <name evidence="2" type="ORF">G7Y89_g6716</name>
</gene>
<comment type="caution">
    <text evidence="2">The sequence shown here is derived from an EMBL/GenBank/DDBJ whole genome shotgun (WGS) entry which is preliminary data.</text>
</comment>